<organism evidence="8 9">
    <name type="scientific">Perkinsus olseni</name>
    <name type="common">Perkinsus atlanticus</name>
    <dbReference type="NCBI Taxonomy" id="32597"/>
    <lineage>
        <taxon>Eukaryota</taxon>
        <taxon>Sar</taxon>
        <taxon>Alveolata</taxon>
        <taxon>Perkinsozoa</taxon>
        <taxon>Perkinsea</taxon>
        <taxon>Perkinsida</taxon>
        <taxon>Perkinsidae</taxon>
        <taxon>Perkinsus</taxon>
    </lineage>
</organism>
<dbReference type="GO" id="GO:0005680">
    <property type="term" value="C:anaphase-promoting complex"/>
    <property type="evidence" value="ECO:0007669"/>
    <property type="project" value="InterPro"/>
</dbReference>
<accession>A0A7J6N5A6</accession>
<dbReference type="InterPro" id="IPR016901">
    <property type="entry name" value="APC10/Doc1"/>
</dbReference>
<reference evidence="8 9" key="1">
    <citation type="submission" date="2020-04" db="EMBL/GenBank/DDBJ databases">
        <title>Perkinsus olseni comparative genomics.</title>
        <authorList>
            <person name="Bogema D.R."/>
        </authorList>
    </citation>
    <scope>NUCLEOTIDE SEQUENCE [LARGE SCALE GENOMIC DNA]</scope>
    <source>
        <strain evidence="8">00978-12</strain>
    </source>
</reference>
<dbReference type="PANTHER" id="PTHR12936">
    <property type="entry name" value="ANAPHASE-PROMOTING COMPLEX 10"/>
    <property type="match status" value="1"/>
</dbReference>
<feature type="domain" description="DOC" evidence="7">
    <location>
        <begin position="670"/>
        <end position="892"/>
    </location>
</feature>
<dbReference type="SUPFAM" id="SSF49785">
    <property type="entry name" value="Galactose-binding domain-like"/>
    <property type="match status" value="1"/>
</dbReference>
<evidence type="ECO:0000313" key="8">
    <source>
        <dbReference type="EMBL" id="KAF4678936.1"/>
    </source>
</evidence>
<dbReference type="Proteomes" id="UP000541610">
    <property type="component" value="Unassembled WGS sequence"/>
</dbReference>
<comment type="similarity">
    <text evidence="1">Belongs to the APC10 family.</text>
</comment>
<keyword evidence="2" id="KW-0132">Cell division</keyword>
<dbReference type="GO" id="GO:0031145">
    <property type="term" value="P:anaphase-promoting complex-dependent catabolic process"/>
    <property type="evidence" value="ECO:0007669"/>
    <property type="project" value="InterPro"/>
</dbReference>
<sequence>MSWSSNKYFRAPNKSIDERIRIGAETPSPQQYDVRGKKQMGDAVPGGKISESRLERSSTASELREKSPGPGDYQSAMTSSMPLPNGGKFVAPRYSVSSETKRILREGGGGGGGEAMGPVSTLGKRSVSFSQSRWVPEFVDGPARAAAEIPAPNEYDAGEIIGGPSMMGGGEAQRVLAFLILVVVVEIERAGQRIFLNAHTKLTEKGQYPTLKQGLERPLPGKNCSIFEEIADTKRMVPGPGAYSPRRPPQRQSQSRPVLKLEGETSAVSRRLFLAKEVPGPGAYDIPEAPSSPVIAVMKPGEARLPYSMPRPFDYNCQPDVGQKFTQSESKEVCRKLLRVSSSSSKLIDMLTNASIASRVAVADQIYGRSRRQKTQPAKGLLDRKSSLEDCNVDLDVIPDGDFVTFGAAGGGQSVDGRSVEPQELSAPTAAGLEWRFGEDFGQDDPPYDTIEEPPMADAIAGEVPYDERLGLSHDVYSTTLAGHLHQAKPRGLFLPEASVDRRIVSVGSPTDDDWFDCHHERVSMAAKLLDEATRSLLDPLDTGVLLNRAEASLMNKAMSKSKLLGMCSHRRRALLRELPQTIAERKSNLSSKSPVVLVVVRSTCCCVIDESTEKGRAFSSSSTPSLVLCELTNCALDEALICRPIRKLAIDSGADFYTGPVIDPEPEDLPLLLEKGQSGCCTVGGEVSMHHLISDRCRWSLSSAKPGYGVLQLRDNCEETFWQSDAMSAIARSMDDQRVQPGVVNHSIDLEFINGLEKVTEVHLFVSYKADESYTPSVISVRMGNTLFDLNEVQRLTLYQPEGWIIIPLALVSAPDNPDYYLQRGVTFRDDIVAQLFVRTFYLQLAVLSNHQDTRLCMHTADRHHRRRKAQESSEAREWLEVLLRETRKRAIEELLSEERRLENTENVTVLDRMLGDLKCRQLRRSGTESRAAGYSKSTREGSQRPMDAELETSSCPDFLLIHSENATRVEHNTLAADPMRLPDPDGELRRKGPFKSAVLNRLRELRSDPR</sequence>
<dbReference type="AlphaFoldDB" id="A0A7J6N5A6"/>
<keyword evidence="5" id="KW-0131">Cell cycle</keyword>
<dbReference type="GO" id="GO:0070979">
    <property type="term" value="P:protein K11-linked ubiquitination"/>
    <property type="evidence" value="ECO:0007669"/>
    <property type="project" value="TreeGrafter"/>
</dbReference>
<evidence type="ECO:0000259" key="7">
    <source>
        <dbReference type="PROSITE" id="PS51284"/>
    </source>
</evidence>
<evidence type="ECO:0000256" key="3">
    <source>
        <dbReference type="ARBA" id="ARBA00022776"/>
    </source>
</evidence>
<feature type="compositionally biased region" description="Basic and acidic residues" evidence="6">
    <location>
        <begin position="50"/>
        <end position="67"/>
    </location>
</feature>
<feature type="region of interest" description="Disordered" evidence="6">
    <location>
        <begin position="927"/>
        <end position="952"/>
    </location>
</feature>
<evidence type="ECO:0000256" key="4">
    <source>
        <dbReference type="ARBA" id="ARBA00022786"/>
    </source>
</evidence>
<dbReference type="EMBL" id="JABANP010000812">
    <property type="protein sequence ID" value="KAF4678936.1"/>
    <property type="molecule type" value="Genomic_DNA"/>
</dbReference>
<dbReference type="OrthoDB" id="24948at2759"/>
<feature type="region of interest" description="Disordered" evidence="6">
    <location>
        <begin position="237"/>
        <end position="261"/>
    </location>
</feature>
<keyword evidence="3" id="KW-0498">Mitosis</keyword>
<evidence type="ECO:0000256" key="5">
    <source>
        <dbReference type="ARBA" id="ARBA00023306"/>
    </source>
</evidence>
<feature type="region of interest" description="Disordered" evidence="6">
    <location>
        <begin position="22"/>
        <end position="84"/>
    </location>
</feature>
<keyword evidence="4" id="KW-0833">Ubl conjugation pathway</keyword>
<evidence type="ECO:0000256" key="1">
    <source>
        <dbReference type="ARBA" id="ARBA00006762"/>
    </source>
</evidence>
<dbReference type="InterPro" id="IPR004939">
    <property type="entry name" value="APC_su10/DOC_dom"/>
</dbReference>
<dbReference type="InterPro" id="IPR008979">
    <property type="entry name" value="Galactose-bd-like_sf"/>
</dbReference>
<dbReference type="PANTHER" id="PTHR12936:SF0">
    <property type="entry name" value="ANAPHASE-PROMOTING COMPLEX SUBUNIT 10"/>
    <property type="match status" value="1"/>
</dbReference>
<proteinExistence type="inferred from homology"/>
<dbReference type="Pfam" id="PF03256">
    <property type="entry name" value="ANAPC10"/>
    <property type="match status" value="1"/>
</dbReference>
<gene>
    <name evidence="8" type="primary">ANAPC10_4</name>
    <name evidence="8" type="ORF">FOZ60_015869</name>
</gene>
<evidence type="ECO:0000256" key="6">
    <source>
        <dbReference type="SAM" id="MobiDB-lite"/>
    </source>
</evidence>
<dbReference type="SMART" id="SM01337">
    <property type="entry name" value="APC10"/>
    <property type="match status" value="1"/>
</dbReference>
<name>A0A7J6N5A6_PEROL</name>
<dbReference type="PROSITE" id="PS51284">
    <property type="entry name" value="DOC"/>
    <property type="match status" value="1"/>
</dbReference>
<dbReference type="CDD" id="cd08366">
    <property type="entry name" value="APC10"/>
    <property type="match status" value="1"/>
</dbReference>
<protein>
    <submittedName>
        <fullName evidence="8">Anaphase-promoting complex subunit 10</fullName>
    </submittedName>
</protein>
<dbReference type="GO" id="GO:0051301">
    <property type="term" value="P:cell division"/>
    <property type="evidence" value="ECO:0007669"/>
    <property type="project" value="UniProtKB-KW"/>
</dbReference>
<evidence type="ECO:0000256" key="2">
    <source>
        <dbReference type="ARBA" id="ARBA00022618"/>
    </source>
</evidence>
<comment type="caution">
    <text evidence="8">The sequence shown here is derived from an EMBL/GenBank/DDBJ whole genome shotgun (WGS) entry which is preliminary data.</text>
</comment>
<evidence type="ECO:0000313" key="9">
    <source>
        <dbReference type="Proteomes" id="UP000541610"/>
    </source>
</evidence>
<dbReference type="Gene3D" id="2.60.120.260">
    <property type="entry name" value="Galactose-binding domain-like"/>
    <property type="match status" value="1"/>
</dbReference>